<sequence>MTSLKTTVLIISSLLIFSCQTEKNQQLDEGYYILEKIVKEGNTTLKDLDIRNGVLQVKGQDSLIFEGNMNIGLHYFDNDHFKYQLTGNKLSLFNKGQKEKLQLSFDKDSLLRIDIHDNTQLYFKKLQLELEGKYSILSYERYPQANLDTINKYRDELTEGIAFDFKDNNTVNISPKVTQFLLKHPNNTNEAFDYTLTNNTIVFSNSDYRFQLDYAYDGILHFFPKDTNFKRWDFMKPPAQ</sequence>
<name>A0ABR9ANY1_9BACT</name>
<dbReference type="EMBL" id="JACYTQ010000004">
    <property type="protein sequence ID" value="MBD8489605.1"/>
    <property type="molecule type" value="Genomic_DNA"/>
</dbReference>
<gene>
    <name evidence="1" type="ORF">IFO69_12690</name>
</gene>
<evidence type="ECO:0000313" key="1">
    <source>
        <dbReference type="EMBL" id="MBD8489605.1"/>
    </source>
</evidence>
<dbReference type="PROSITE" id="PS51257">
    <property type="entry name" value="PROKAR_LIPOPROTEIN"/>
    <property type="match status" value="1"/>
</dbReference>
<dbReference type="Proteomes" id="UP000647133">
    <property type="component" value="Unassembled WGS sequence"/>
</dbReference>
<organism evidence="1 2">
    <name type="scientific">Echinicola arenosa</name>
    <dbReference type="NCBI Taxonomy" id="2774144"/>
    <lineage>
        <taxon>Bacteria</taxon>
        <taxon>Pseudomonadati</taxon>
        <taxon>Bacteroidota</taxon>
        <taxon>Cytophagia</taxon>
        <taxon>Cytophagales</taxon>
        <taxon>Cyclobacteriaceae</taxon>
        <taxon>Echinicola</taxon>
    </lineage>
</organism>
<dbReference type="RefSeq" id="WP_192010497.1">
    <property type="nucleotide sequence ID" value="NZ_JACYTQ010000004.1"/>
</dbReference>
<evidence type="ECO:0008006" key="3">
    <source>
        <dbReference type="Google" id="ProtNLM"/>
    </source>
</evidence>
<accession>A0ABR9ANY1</accession>
<reference evidence="1 2" key="1">
    <citation type="submission" date="2020-09" db="EMBL/GenBank/DDBJ databases">
        <title>Echinicola sp. CAU 1574 isolated from sand of Sido Beach.</title>
        <authorList>
            <person name="Kim W."/>
        </authorList>
    </citation>
    <scope>NUCLEOTIDE SEQUENCE [LARGE SCALE GENOMIC DNA]</scope>
    <source>
        <strain evidence="1 2">CAU 1574</strain>
    </source>
</reference>
<proteinExistence type="predicted"/>
<protein>
    <recommendedName>
        <fullName evidence="3">DUF4292 domain-containing protein</fullName>
    </recommendedName>
</protein>
<comment type="caution">
    <text evidence="1">The sequence shown here is derived from an EMBL/GenBank/DDBJ whole genome shotgun (WGS) entry which is preliminary data.</text>
</comment>
<keyword evidence="2" id="KW-1185">Reference proteome</keyword>
<evidence type="ECO:0000313" key="2">
    <source>
        <dbReference type="Proteomes" id="UP000647133"/>
    </source>
</evidence>